<evidence type="ECO:0000313" key="3">
    <source>
        <dbReference type="Proteomes" id="UP001291623"/>
    </source>
</evidence>
<protein>
    <submittedName>
        <fullName evidence="2">Uncharacterized protein</fullName>
    </submittedName>
</protein>
<evidence type="ECO:0000256" key="1">
    <source>
        <dbReference type="SAM" id="MobiDB-lite"/>
    </source>
</evidence>
<keyword evidence="3" id="KW-1185">Reference proteome</keyword>
<dbReference type="Proteomes" id="UP001291623">
    <property type="component" value="Unassembled WGS sequence"/>
</dbReference>
<accession>A0AAE1SI17</accession>
<feature type="region of interest" description="Disordered" evidence="1">
    <location>
        <begin position="34"/>
        <end position="55"/>
    </location>
</feature>
<proteinExistence type="predicted"/>
<gene>
    <name evidence="2" type="ORF">RND71_012933</name>
</gene>
<dbReference type="EMBL" id="JAVYJV010000006">
    <property type="protein sequence ID" value="KAK4369141.1"/>
    <property type="molecule type" value="Genomic_DNA"/>
</dbReference>
<sequence length="194" mass="21254">MSRESLSPTNALRREIEDEDFLTQFPGLRLTTSLVLPRRPGGNSTGPSTLLPGKSRDVLGGRFSGSVQPINETRSNSPTYGISSYLRGIEPTLSHAGAPYSARGFATGLCPEDKSVGAGTYINHTATFSGPSSSCTRVCHIRINEMFGRSKGHVNLFFVIYNYENDDDEVEKQNLNLLKGGAYITLHQPREDRD</sequence>
<reference evidence="2" key="1">
    <citation type="submission" date="2023-12" db="EMBL/GenBank/DDBJ databases">
        <title>Genome assembly of Anisodus tanguticus.</title>
        <authorList>
            <person name="Wang Y.-J."/>
        </authorList>
    </citation>
    <scope>NUCLEOTIDE SEQUENCE</scope>
    <source>
        <strain evidence="2">KB-2021</strain>
        <tissue evidence="2">Leaf</tissue>
    </source>
</reference>
<comment type="caution">
    <text evidence="2">The sequence shown here is derived from an EMBL/GenBank/DDBJ whole genome shotgun (WGS) entry which is preliminary data.</text>
</comment>
<evidence type="ECO:0000313" key="2">
    <source>
        <dbReference type="EMBL" id="KAK4369141.1"/>
    </source>
</evidence>
<dbReference type="AlphaFoldDB" id="A0AAE1SI17"/>
<name>A0AAE1SI17_9SOLA</name>
<organism evidence="2 3">
    <name type="scientific">Anisodus tanguticus</name>
    <dbReference type="NCBI Taxonomy" id="243964"/>
    <lineage>
        <taxon>Eukaryota</taxon>
        <taxon>Viridiplantae</taxon>
        <taxon>Streptophyta</taxon>
        <taxon>Embryophyta</taxon>
        <taxon>Tracheophyta</taxon>
        <taxon>Spermatophyta</taxon>
        <taxon>Magnoliopsida</taxon>
        <taxon>eudicotyledons</taxon>
        <taxon>Gunneridae</taxon>
        <taxon>Pentapetalae</taxon>
        <taxon>asterids</taxon>
        <taxon>lamiids</taxon>
        <taxon>Solanales</taxon>
        <taxon>Solanaceae</taxon>
        <taxon>Solanoideae</taxon>
        <taxon>Hyoscyameae</taxon>
        <taxon>Anisodus</taxon>
    </lineage>
</organism>